<dbReference type="Proteomes" id="UP000030659">
    <property type="component" value="Unassembled WGS sequence"/>
</dbReference>
<name>W7ALI9_PLAVN</name>
<keyword evidence="1" id="KW-0812">Transmembrane</keyword>
<evidence type="ECO:0000256" key="1">
    <source>
        <dbReference type="SAM" id="Phobius"/>
    </source>
</evidence>
<dbReference type="Pfam" id="PF06022">
    <property type="entry name" value="Cir_Bir_Yir"/>
    <property type="match status" value="2"/>
</dbReference>
<dbReference type="NCBIfam" id="TIGR01590">
    <property type="entry name" value="yir-bir-cir_Pla"/>
    <property type="match status" value="2"/>
</dbReference>
<sequence length="555" mass="63965">MQNGQNVEFSYEPIHKYCHYWNTVGNCRNYLEMASSGVIYVLKTLKEKYNLEYDKLAEYAILWLRYKLNQKTPHYNTQLNEFYTKHIQTNKCYNEKIKGDGSLTYKDIIDTKKDLMDIKEMTKFSYPFKILLFLYSEINKNSGNCLHSGDAKKFADEFEKLNKDSNHIENSSYNKILSTVSDDYGNLKKKCDNFPPLTQLTPKKQLFKFINSSINMISVLILCNKGIPYVSKNSIFCIKCITYTDGNDLFKYRTIKYADGVIKFDPQSQNYTLSGGAFDEYCPPVKGGETGKCNNDEQKVSSAFIGLINMFIGNNKENIESGKLAEYAILWLSYILNQKTQNSDTKLNDFYTNHIKTHAHYNEKITNCKDNTTNKEFIDKKKYLMNMDIKDISNFYKTFEILCKMYNGCSEKNKKCENCSENAKEFDKKYKELNEGSKNKSDSYKNVLHSLSTDYNNLKKYISDNCNGSNDISSFPEIEIAPGPFEIIEATSSSSIASKLIPVLLIFSAISVFFGIAYKTIFKGKDKKNKEENESLYMIRRLAIIPGTIIVIDIC</sequence>
<feature type="transmembrane region" description="Helical" evidence="1">
    <location>
        <begin position="500"/>
        <end position="518"/>
    </location>
</feature>
<evidence type="ECO:0000313" key="2">
    <source>
        <dbReference type="EMBL" id="EUD69629.1"/>
    </source>
</evidence>
<accession>W7ALI9</accession>
<keyword evidence="1" id="KW-0472">Membrane</keyword>
<keyword evidence="1" id="KW-1133">Transmembrane helix</keyword>
<evidence type="ECO:0008006" key="4">
    <source>
        <dbReference type="Google" id="ProtNLM"/>
    </source>
</evidence>
<gene>
    <name evidence="2" type="ORF">YYG_05156</name>
</gene>
<organism evidence="2 3">
    <name type="scientific">Plasmodium vinckei petteri</name>
    <dbReference type="NCBI Taxonomy" id="138298"/>
    <lineage>
        <taxon>Eukaryota</taxon>
        <taxon>Sar</taxon>
        <taxon>Alveolata</taxon>
        <taxon>Apicomplexa</taxon>
        <taxon>Aconoidasida</taxon>
        <taxon>Haemosporida</taxon>
        <taxon>Plasmodiidae</taxon>
        <taxon>Plasmodium</taxon>
        <taxon>Plasmodium (Vinckeia)</taxon>
    </lineage>
</organism>
<evidence type="ECO:0000313" key="3">
    <source>
        <dbReference type="Proteomes" id="UP000030659"/>
    </source>
</evidence>
<protein>
    <recommendedName>
        <fullName evidence="4">CIR protein PIR protein</fullName>
    </recommendedName>
</protein>
<dbReference type="AlphaFoldDB" id="W7ALI9"/>
<proteinExistence type="predicted"/>
<dbReference type="InterPro" id="IPR006477">
    <property type="entry name" value="Yir_bir_cir"/>
</dbReference>
<dbReference type="EMBL" id="KI965418">
    <property type="protein sequence ID" value="EUD69629.1"/>
    <property type="molecule type" value="Genomic_DNA"/>
</dbReference>
<reference evidence="2 3" key="1">
    <citation type="submission" date="2013-02" db="EMBL/GenBank/DDBJ databases">
        <title>The Genome Sequence of Plasmodium vinckei petteri CR.</title>
        <authorList>
            <consortium name="The Broad Institute Genome Sequencing Platform"/>
            <consortium name="The Broad Institute Genome Sequencing Center for Infectious Disease"/>
            <person name="Neafsey D."/>
            <person name="Cheeseman I."/>
            <person name="Volkman S."/>
            <person name="Adams J."/>
            <person name="Walker B."/>
            <person name="Young S.K."/>
            <person name="Zeng Q."/>
            <person name="Gargeya S."/>
            <person name="Fitzgerald M."/>
            <person name="Haas B."/>
            <person name="Abouelleil A."/>
            <person name="Alvarado L."/>
            <person name="Arachchi H.M."/>
            <person name="Berlin A.M."/>
            <person name="Chapman S.B."/>
            <person name="Dewar J."/>
            <person name="Goldberg J."/>
            <person name="Griggs A."/>
            <person name="Gujja S."/>
            <person name="Hansen M."/>
            <person name="Howarth C."/>
            <person name="Imamovic A."/>
            <person name="Larimer J."/>
            <person name="McCowan C."/>
            <person name="Murphy C."/>
            <person name="Neiman D."/>
            <person name="Pearson M."/>
            <person name="Priest M."/>
            <person name="Roberts A."/>
            <person name="Saif S."/>
            <person name="Shea T."/>
            <person name="Sisk P."/>
            <person name="Sykes S."/>
            <person name="Wortman J."/>
            <person name="Nusbaum C."/>
            <person name="Birren B."/>
        </authorList>
    </citation>
    <scope>NUCLEOTIDE SEQUENCE [LARGE SCALE GENOMIC DNA]</scope>
    <source>
        <strain evidence="2 3">CR</strain>
    </source>
</reference>